<gene>
    <name evidence="1" type="ORF">AsFPU1_1543</name>
</gene>
<dbReference type="AlphaFoldDB" id="A0A401IFS5"/>
<protein>
    <submittedName>
        <fullName evidence="1">Uncharacterized protein</fullName>
    </submittedName>
</protein>
<accession>A0A401IFS5</accession>
<evidence type="ECO:0000313" key="1">
    <source>
        <dbReference type="EMBL" id="GBF80142.1"/>
    </source>
</evidence>
<dbReference type="RefSeq" id="WP_124977084.1">
    <property type="nucleotide sequence ID" value="NZ_BDQK01000006.1"/>
</dbReference>
<evidence type="ECO:0000313" key="2">
    <source>
        <dbReference type="Proteomes" id="UP000287247"/>
    </source>
</evidence>
<reference evidence="2" key="1">
    <citation type="submission" date="2017-05" db="EMBL/GenBank/DDBJ databases">
        <title>Physiological properties and genetic analysis related to exopolysaccharide production of fresh-water unicellular cyanobacterium Aphanothece sacrum, Suizenji Nori, that has been cultured as a food source in Japan.</title>
        <authorList>
            <person name="Kanesaki Y."/>
            <person name="Yoshikawa S."/>
            <person name="Ohki K."/>
        </authorList>
    </citation>
    <scope>NUCLEOTIDE SEQUENCE [LARGE SCALE GENOMIC DNA]</scope>
    <source>
        <strain evidence="2">FPU1</strain>
    </source>
</reference>
<dbReference type="Proteomes" id="UP000287247">
    <property type="component" value="Unassembled WGS sequence"/>
</dbReference>
<keyword evidence="2" id="KW-1185">Reference proteome</keyword>
<dbReference type="OrthoDB" id="580965at2"/>
<proteinExistence type="predicted"/>
<name>A0A401IFS5_APHSA</name>
<comment type="caution">
    <text evidence="1">The sequence shown here is derived from an EMBL/GenBank/DDBJ whole genome shotgun (WGS) entry which is preliminary data.</text>
</comment>
<sequence length="438" mass="51510">MLIATQLQKDFENLVREDTLFDDYFKHWVNHPDKYLDRLEQLLFEDSVDFIKICRNIPENISYFLNRICCYFINHLGLDRRFRNDLYSSLTRLINILENAASKPVISSSLQPFFTKVRIIEGEPETPTAFERIKLAVDKYKKLEDDTEPNWKRKQRLGQRLIRYPHLYGSYLGASDNTTFGQTTQVRQSQYINNYTVDLHRYLRQETMKDNNKDLADSFAVGSVGKNWDNPTQLKKVNLYKSIYYYKKTESKFKERSLFVTGHYEKTSLLECKLMIYQVIVSLFPPEYQKAFVTQKLLASLQGQEASYNNKNAELALIKTAIDYCFKLLVIDDDKNHFFFIDMISNMGAKKTLNIFLQLIHCYPIDPHSKDQQDKKQRMLIALEKRLAMLFKNYEDFDETEMAWLINFLEYFHIATALQFDGLDLGGIKIPSDVLNAG</sequence>
<dbReference type="EMBL" id="BDQK01000006">
    <property type="protein sequence ID" value="GBF80142.1"/>
    <property type="molecule type" value="Genomic_DNA"/>
</dbReference>
<organism evidence="1 2">
    <name type="scientific">Aphanothece sacrum FPU1</name>
    <dbReference type="NCBI Taxonomy" id="1920663"/>
    <lineage>
        <taxon>Bacteria</taxon>
        <taxon>Bacillati</taxon>
        <taxon>Cyanobacteriota</taxon>
        <taxon>Cyanophyceae</taxon>
        <taxon>Oscillatoriophycideae</taxon>
        <taxon>Chroococcales</taxon>
        <taxon>Aphanothecaceae</taxon>
        <taxon>Aphanothece</taxon>
    </lineage>
</organism>